<reference evidence="1" key="1">
    <citation type="submission" date="2018-05" db="EMBL/GenBank/DDBJ databases">
        <authorList>
            <person name="Lanie J.A."/>
            <person name="Ng W.-L."/>
            <person name="Kazmierczak K.M."/>
            <person name="Andrzejewski T.M."/>
            <person name="Davidsen T.M."/>
            <person name="Wayne K.J."/>
            <person name="Tettelin H."/>
            <person name="Glass J.I."/>
            <person name="Rusch D."/>
            <person name="Podicherti R."/>
            <person name="Tsui H.-C.T."/>
            <person name="Winkler M.E."/>
        </authorList>
    </citation>
    <scope>NUCLEOTIDE SEQUENCE</scope>
</reference>
<dbReference type="EMBL" id="UINC01029265">
    <property type="protein sequence ID" value="SVB11695.1"/>
    <property type="molecule type" value="Genomic_DNA"/>
</dbReference>
<organism evidence="1">
    <name type="scientific">marine metagenome</name>
    <dbReference type="NCBI Taxonomy" id="408172"/>
    <lineage>
        <taxon>unclassified sequences</taxon>
        <taxon>metagenomes</taxon>
        <taxon>ecological metagenomes</taxon>
    </lineage>
</organism>
<gene>
    <name evidence="1" type="ORF">METZ01_LOCUS164549</name>
</gene>
<sequence length="387" mass="43142">MSLSDRDLVASSLWTGEADRDRVFHHADLSEQERRALHGSTTVQMPAHVIAGASVDVAFHFCLGTTQLPVGAGLRIAWRWPFDWSAPQMRDSKAPNFLEVSSPDHCVLVSDFARGGGLNPWQHHIDLRVTDGTLRQGDVVEVHVANWEAPTFRTQEAYFVLLISPGGNDQWSRLVDAPRFEIHSGSVDRLVAIAPGDGVVGERAILRVRAIDAWENAVLVDAPHVEVIGADIGQPVPCDRYPVWEIPVVWTTPGVYRVQARIGDHVVDSNPTRVHTQAPNHRVFWGDLHGGQSEIGCGAGSLDHHYAYARDVAGLQFTSQQANDHYITAELWKHVRNVTPRHDSSDFLAYLGCEWSPYTEDGGDRNVIYLSDEERLNRSDRFFAELE</sequence>
<proteinExistence type="predicted"/>
<feature type="non-terminal residue" evidence="1">
    <location>
        <position position="387"/>
    </location>
</feature>
<evidence type="ECO:0000313" key="1">
    <source>
        <dbReference type="EMBL" id="SVB11695.1"/>
    </source>
</evidence>
<protein>
    <recommendedName>
        <fullName evidence="2">DUF3604 domain-containing protein</fullName>
    </recommendedName>
</protein>
<dbReference type="AlphaFoldDB" id="A0A382BD01"/>
<accession>A0A382BD01</accession>
<name>A0A382BD01_9ZZZZ</name>
<evidence type="ECO:0008006" key="2">
    <source>
        <dbReference type="Google" id="ProtNLM"/>
    </source>
</evidence>